<dbReference type="EMBL" id="AB172711">
    <property type="protein sequence ID" value="BAE89773.1"/>
    <property type="molecule type" value="mRNA"/>
</dbReference>
<sequence>MHGNVFSERFKQQRCTEKQQRPIHVNAGSAPCPPQRYSV</sequence>
<dbReference type="Ensembl" id="ENSMFAT00000077214.1">
    <property type="protein sequence ID" value="ENSMFAP00000063128.1"/>
    <property type="gene ID" value="ENSMFAG00000055190.1"/>
</dbReference>
<keyword evidence="4" id="KW-1185">Reference proteome</keyword>
<evidence type="ECO:0000313" key="3">
    <source>
        <dbReference type="Ensembl" id="ENSMFAP00000063128.1"/>
    </source>
</evidence>
<protein>
    <submittedName>
        <fullName evidence="2">Macaca fascicularis brain cDNA, clone: QflA-19295</fullName>
    </submittedName>
</protein>
<reference evidence="3 4" key="2">
    <citation type="submission" date="2013-03" db="EMBL/GenBank/DDBJ databases">
        <authorList>
            <person name="Warren W."/>
            <person name="Wilson R.K."/>
        </authorList>
    </citation>
    <scope>NUCLEOTIDE SEQUENCE</scope>
</reference>
<proteinExistence type="evidence at transcript level"/>
<reference evidence="3" key="3">
    <citation type="submission" date="2025-05" db="UniProtKB">
        <authorList>
            <consortium name="Ensembl"/>
        </authorList>
    </citation>
    <scope>IDENTIFICATION</scope>
</reference>
<name>I7GLS6_MACFA</name>
<evidence type="ECO:0000256" key="1">
    <source>
        <dbReference type="SAM" id="MobiDB-lite"/>
    </source>
</evidence>
<reference evidence="2" key="1">
    <citation type="journal article" date="2007" name="PLoS Biol.">
        <title>Rate of evolution in brain-expressed genes in humans and other primates.</title>
        <authorList>
            <person name="Wang H.-Y."/>
            <person name="Chien H.-C."/>
            <person name="Osada N."/>
            <person name="Hashimoto K."/>
            <person name="Sugano S."/>
            <person name="Gojobori T."/>
            <person name="Chou C.-K."/>
            <person name="Tsai S.-F."/>
            <person name="Wu C.-I."/>
            <person name="Shen C.-K.J."/>
        </authorList>
    </citation>
    <scope>NUCLEOTIDE SEQUENCE</scope>
</reference>
<dbReference type="AlphaFoldDB" id="I7GLS6"/>
<dbReference type="Proteomes" id="UP000233100">
    <property type="component" value="Chromosome 9"/>
</dbReference>
<organism evidence="2">
    <name type="scientific">Macaca fascicularis</name>
    <name type="common">Crab-eating macaque</name>
    <name type="synonym">Cynomolgus monkey</name>
    <dbReference type="NCBI Taxonomy" id="9541"/>
    <lineage>
        <taxon>Eukaryota</taxon>
        <taxon>Metazoa</taxon>
        <taxon>Chordata</taxon>
        <taxon>Craniata</taxon>
        <taxon>Vertebrata</taxon>
        <taxon>Euteleostomi</taxon>
        <taxon>Mammalia</taxon>
        <taxon>Eutheria</taxon>
        <taxon>Euarchontoglires</taxon>
        <taxon>Primates</taxon>
        <taxon>Haplorrhini</taxon>
        <taxon>Catarrhini</taxon>
        <taxon>Cercopithecidae</taxon>
        <taxon>Cercopithecinae</taxon>
        <taxon>Macaca</taxon>
    </lineage>
</organism>
<evidence type="ECO:0000313" key="2">
    <source>
        <dbReference type="EMBL" id="BAE89773.1"/>
    </source>
</evidence>
<feature type="region of interest" description="Disordered" evidence="1">
    <location>
        <begin position="1"/>
        <end position="39"/>
    </location>
</feature>
<evidence type="ECO:0000313" key="4">
    <source>
        <dbReference type="Proteomes" id="UP000233100"/>
    </source>
</evidence>
<feature type="compositionally biased region" description="Basic and acidic residues" evidence="1">
    <location>
        <begin position="8"/>
        <end position="20"/>
    </location>
</feature>
<accession>I7GLS6</accession>